<keyword evidence="2" id="KW-0560">Oxidoreductase</keyword>
<protein>
    <recommendedName>
        <fullName evidence="5">Short-chain dehydrogenase/reductase SDR</fullName>
    </recommendedName>
</protein>
<dbReference type="AlphaFoldDB" id="A0A0G1YVE0"/>
<dbReference type="PATRIC" id="fig|1618672.3.peg.379"/>
<evidence type="ECO:0000256" key="1">
    <source>
        <dbReference type="ARBA" id="ARBA00006484"/>
    </source>
</evidence>
<dbReference type="PANTHER" id="PTHR42760:SF133">
    <property type="entry name" value="3-OXOACYL-[ACYL-CARRIER-PROTEIN] REDUCTASE"/>
    <property type="match status" value="1"/>
</dbReference>
<evidence type="ECO:0008006" key="5">
    <source>
        <dbReference type="Google" id="ProtNLM"/>
    </source>
</evidence>
<dbReference type="EMBL" id="LCSD01000020">
    <property type="protein sequence ID" value="KKW47135.1"/>
    <property type="molecule type" value="Genomic_DNA"/>
</dbReference>
<dbReference type="InterPro" id="IPR036291">
    <property type="entry name" value="NAD(P)-bd_dom_sf"/>
</dbReference>
<reference evidence="3 4" key="1">
    <citation type="journal article" date="2015" name="Nature">
        <title>rRNA introns, odd ribosomes, and small enigmatic genomes across a large radiation of phyla.</title>
        <authorList>
            <person name="Brown C.T."/>
            <person name="Hug L.A."/>
            <person name="Thomas B.C."/>
            <person name="Sharon I."/>
            <person name="Castelle C.J."/>
            <person name="Singh A."/>
            <person name="Wilkins M.J."/>
            <person name="Williams K.H."/>
            <person name="Banfield J.F."/>
        </authorList>
    </citation>
    <scope>NUCLEOTIDE SEQUENCE [LARGE SCALE GENOMIC DNA]</scope>
</reference>
<sequence length="261" mass="27450">MSGMFDLTGKTFVVIGGAGLIGSAFSRALAESGGNVVVADQNESKAKDLVAELSKNAKGEVVFESADIADPKSVDALASRVIETFGRVDGAVNTAYPHTAKYPQAFGEATHEESMENISLILGGNFSTVRSFAPQMKKQKSGSIVFIGSIYGVVAPKFDIYKGTEMINPPEYAAAKGGTIMLAKYFASLLGPDNSRVNVISPGGVLDNQPEPLLKAYAKHARLAPGMLAPEDLAGTLVFLFSDASRKITGQNLIVDGGWTL</sequence>
<organism evidence="3 4">
    <name type="scientific">Candidatus Kaiserbacteria bacterium GW2011_GWA2_58_9</name>
    <dbReference type="NCBI Taxonomy" id="1618672"/>
    <lineage>
        <taxon>Bacteria</taxon>
        <taxon>Candidatus Kaiseribacteriota</taxon>
    </lineage>
</organism>
<dbReference type="PANTHER" id="PTHR42760">
    <property type="entry name" value="SHORT-CHAIN DEHYDROGENASES/REDUCTASES FAMILY MEMBER"/>
    <property type="match status" value="1"/>
</dbReference>
<comment type="similarity">
    <text evidence="1">Belongs to the short-chain dehydrogenases/reductases (SDR) family.</text>
</comment>
<evidence type="ECO:0000313" key="4">
    <source>
        <dbReference type="Proteomes" id="UP000034789"/>
    </source>
</evidence>
<dbReference type="NCBIfam" id="NF006619">
    <property type="entry name" value="PRK09186.1"/>
    <property type="match status" value="1"/>
</dbReference>
<evidence type="ECO:0000313" key="3">
    <source>
        <dbReference type="EMBL" id="KKW47135.1"/>
    </source>
</evidence>
<comment type="caution">
    <text evidence="3">The sequence shown here is derived from an EMBL/GenBank/DDBJ whole genome shotgun (WGS) entry which is preliminary data.</text>
</comment>
<proteinExistence type="inferred from homology"/>
<name>A0A0G1YVE0_9BACT</name>
<accession>A0A0G1YVE0</accession>
<dbReference type="Pfam" id="PF13561">
    <property type="entry name" value="adh_short_C2"/>
    <property type="match status" value="1"/>
</dbReference>
<dbReference type="InterPro" id="IPR002347">
    <property type="entry name" value="SDR_fam"/>
</dbReference>
<dbReference type="Proteomes" id="UP000034789">
    <property type="component" value="Unassembled WGS sequence"/>
</dbReference>
<dbReference type="Gene3D" id="3.40.50.720">
    <property type="entry name" value="NAD(P)-binding Rossmann-like Domain"/>
    <property type="match status" value="1"/>
</dbReference>
<evidence type="ECO:0000256" key="2">
    <source>
        <dbReference type="ARBA" id="ARBA00023002"/>
    </source>
</evidence>
<dbReference type="SUPFAM" id="SSF51735">
    <property type="entry name" value="NAD(P)-binding Rossmann-fold domains"/>
    <property type="match status" value="1"/>
</dbReference>
<dbReference type="GO" id="GO:0016616">
    <property type="term" value="F:oxidoreductase activity, acting on the CH-OH group of donors, NAD or NADP as acceptor"/>
    <property type="evidence" value="ECO:0007669"/>
    <property type="project" value="TreeGrafter"/>
</dbReference>
<gene>
    <name evidence="3" type="ORF">UY98_C0020G0005</name>
</gene>
<dbReference type="PRINTS" id="PR00081">
    <property type="entry name" value="GDHRDH"/>
</dbReference>